<feature type="compositionally biased region" description="Basic and acidic residues" evidence="10">
    <location>
        <begin position="103"/>
        <end position="113"/>
    </location>
</feature>
<dbReference type="Proteomes" id="UP000179807">
    <property type="component" value="Unassembled WGS sequence"/>
</dbReference>
<dbReference type="Gene3D" id="3.40.50.300">
    <property type="entry name" value="P-loop containing nucleotide triphosphate hydrolases"/>
    <property type="match status" value="2"/>
</dbReference>
<evidence type="ECO:0000256" key="10">
    <source>
        <dbReference type="SAM" id="MobiDB-lite"/>
    </source>
</evidence>
<evidence type="ECO:0000313" key="11">
    <source>
        <dbReference type="EMBL" id="OHT12217.1"/>
    </source>
</evidence>
<evidence type="ECO:0000256" key="8">
    <source>
        <dbReference type="ARBA" id="ARBA00023273"/>
    </source>
</evidence>
<name>A0A1J4KLP1_9EUKA</name>
<feature type="region of interest" description="Disordered" evidence="10">
    <location>
        <begin position="632"/>
        <end position="659"/>
    </location>
</feature>
<dbReference type="EMBL" id="MLAK01000569">
    <property type="protein sequence ID" value="OHT12217.1"/>
    <property type="molecule type" value="Genomic_DNA"/>
</dbReference>
<dbReference type="GO" id="GO:0036064">
    <property type="term" value="C:ciliary basal body"/>
    <property type="evidence" value="ECO:0007669"/>
    <property type="project" value="TreeGrafter"/>
</dbReference>
<dbReference type="GO" id="GO:0030030">
    <property type="term" value="P:cell projection organization"/>
    <property type="evidence" value="ECO:0007669"/>
    <property type="project" value="UniProtKB-KW"/>
</dbReference>
<comment type="similarity">
    <text evidence="2">Belongs to the CFAP206 family.</text>
</comment>
<keyword evidence="12" id="KW-1185">Reference proteome</keyword>
<dbReference type="GO" id="GO:0003356">
    <property type="term" value="P:regulation of cilium beat frequency"/>
    <property type="evidence" value="ECO:0007669"/>
    <property type="project" value="TreeGrafter"/>
</dbReference>
<keyword evidence="5" id="KW-0970">Cilium biogenesis/degradation</keyword>
<dbReference type="RefSeq" id="XP_068365353.1">
    <property type="nucleotide sequence ID" value="XM_068499991.1"/>
</dbReference>
<keyword evidence="4" id="KW-0963">Cytoplasm</keyword>
<feature type="compositionally biased region" description="Acidic residues" evidence="10">
    <location>
        <begin position="645"/>
        <end position="655"/>
    </location>
</feature>
<reference evidence="11" key="1">
    <citation type="submission" date="2016-10" db="EMBL/GenBank/DDBJ databases">
        <authorList>
            <person name="Benchimol M."/>
            <person name="Almeida L.G."/>
            <person name="Vasconcelos A.T."/>
            <person name="Perreira-Neves A."/>
            <person name="Rosa I.A."/>
            <person name="Tasca T."/>
            <person name="Bogo M.R."/>
            <person name="de Souza W."/>
        </authorList>
    </citation>
    <scope>NUCLEOTIDE SEQUENCE [LARGE SCALE GENOMIC DNA]</scope>
    <source>
        <strain evidence="11">K</strain>
    </source>
</reference>
<dbReference type="InterPro" id="IPR027417">
    <property type="entry name" value="P-loop_NTPase"/>
</dbReference>
<evidence type="ECO:0000313" key="12">
    <source>
        <dbReference type="Proteomes" id="UP000179807"/>
    </source>
</evidence>
<keyword evidence="9" id="KW-0175">Coiled coil</keyword>
<feature type="compositionally biased region" description="Basic and acidic residues" evidence="10">
    <location>
        <begin position="351"/>
        <end position="391"/>
    </location>
</feature>
<sequence length="1315" mass="150300">MFPSFAEYEQRCFLVELTATRDDLISISMTRKFDPEDERIITTLPETSVEFIQRLKRRTFVGTEGDVAEEEEEEEKQEEPIGEEEEEEDETIQLITAPPYETPEDRGDEAQHLEEEDEGAKRILTLPEESEAQITKRCEEYDTERKEFDFQNNTKRLIIDATQSLKEMSNIVCDKVSILVPCHYPNPVVQNEEEEAEEAKLSPVGENCVVSLVDEKRAVKGLQEFSVKFYGYTFNFETKEKMEAFAANPTKYLQDVYHTYHQRVLLVGDSVSGKKTMIKKLSEFFDIEQVDFETLIKETEARLPIKEDEEEEKEEQEGEKPPEGEENQGGDEYNADSYYTETGESNTETESAEKPSEAEKPAEDGENKEEEDKKENDGEPKEGEEEDKKENGEEEDGEGKKKKRKRKPKREIPPPIYENGYISIVPSLSPKLLKVFAQNEALAPNVIIVLKMKDDKEIIKKRLQSKLLEQDVEPSAAEFMVDRIAKKVEKYNEQVNEFTEAVKEFNLTVQTVDASLSIDEVFWNCCYQICSLLPRCTDPTEEEPKFGYLGKYCPATLMDQQLLQTNEEVTLYFDGSLFAFSDDAAQDRFRNAPLAFMNNMPVVPPPRVLIVGTRGSGKTSIAQEISRLHGSPVYELPQNPKFEPVNEEEEEPDQEEVTRKTMEPFIAKVLKETNDQRLGWIIEGTPKNSIGASMMIEANLKPDFVISLEQTEQWVLMRNRRRLDDDEEIQNQEAEDSPIAQEFASTVAEGIGKEPIVINTDCRFTTTMLKVNNALNHELVTRRSLLVSESAADLDEPGEEDEPAAPAKALLKSGAAFLSQFGRYCPVCLYETGSLVLTNCNIGVTFLGRLFFFDTKKHRRKFKDDPLTYVLQLHPPAFPFVPKVSVLGNPDLAARIAQSVNAELIRPRDVIARVARHSTTFGAKVRQILATGKAVNAEIFRTALHAVLSRHDCQVRGYVLDGYPTKLSELLMMREDGFMPSDIVNVKGDEQMIQYSIENFHNVIQITDEPTVWMMNINCTNRLNYNMRQRWQSLLAMDEKRAYCVSSLDVSPEEVASNLSPYGHYCPVTYVADEIHVNNQFDNWENIVKYQGKFYHMITSEYRDNFLVSPIPFITQWAEHKIDFAEAASEKPPIEPQLEGYDVIDLSEGKFIKGTDKLAAVFEEKAFYFVTEDHLVEFCKNTERYIKVPLPAHRPVPTPPTLSSVGAMPPVAFLEQSIGDVITECIVELTKRRPKIPGKPFIQSMNEYISTYIRAHSKDIGDLLHQRFEEQMEKMNEAVGLAETLKASLETPFEMRDEAEHERLCKLWNEKTHKT</sequence>
<feature type="compositionally biased region" description="Basic residues" evidence="10">
    <location>
        <begin position="400"/>
        <end position="409"/>
    </location>
</feature>
<evidence type="ECO:0000256" key="2">
    <source>
        <dbReference type="ARBA" id="ARBA00010500"/>
    </source>
</evidence>
<evidence type="ECO:0000256" key="1">
    <source>
        <dbReference type="ARBA" id="ARBA00004430"/>
    </source>
</evidence>
<keyword evidence="8" id="KW-0966">Cell projection</keyword>
<feature type="compositionally biased region" description="Acidic residues" evidence="10">
    <location>
        <begin position="66"/>
        <end position="91"/>
    </location>
</feature>
<gene>
    <name evidence="11" type="ORF">TRFO_18130</name>
</gene>
<dbReference type="VEuPathDB" id="TrichDB:TRFO_18130"/>
<feature type="compositionally biased region" description="Low complexity" evidence="10">
    <location>
        <begin position="337"/>
        <end position="349"/>
    </location>
</feature>
<comment type="caution">
    <text evidence="11">The sequence shown here is derived from an EMBL/GenBank/DDBJ whole genome shotgun (WGS) entry which is preliminary data.</text>
</comment>
<accession>A0A1J4KLP1</accession>
<comment type="subcellular location">
    <subcellularLocation>
        <location evidence="1">Cytoplasm</location>
        <location evidence="1">Cytoskeleton</location>
        <location evidence="1">Cilium axoneme</location>
    </subcellularLocation>
</comment>
<feature type="region of interest" description="Disordered" evidence="10">
    <location>
        <begin position="301"/>
        <end position="420"/>
    </location>
</feature>
<organism evidence="11 12">
    <name type="scientific">Tritrichomonas foetus</name>
    <dbReference type="NCBI Taxonomy" id="1144522"/>
    <lineage>
        <taxon>Eukaryota</taxon>
        <taxon>Metamonada</taxon>
        <taxon>Parabasalia</taxon>
        <taxon>Tritrichomonadida</taxon>
        <taxon>Tritrichomonadidae</taxon>
        <taxon>Tritrichomonas</taxon>
    </lineage>
</organism>
<feature type="region of interest" description="Disordered" evidence="10">
    <location>
        <begin position="62"/>
        <end position="124"/>
    </location>
</feature>
<evidence type="ECO:0000256" key="7">
    <source>
        <dbReference type="ARBA" id="ARBA00023212"/>
    </source>
</evidence>
<keyword evidence="6" id="KW-0969">Cilium</keyword>
<dbReference type="GeneID" id="94834695"/>
<evidence type="ECO:0000256" key="3">
    <source>
        <dbReference type="ARBA" id="ARBA00021602"/>
    </source>
</evidence>
<dbReference type="GO" id="GO:0005930">
    <property type="term" value="C:axoneme"/>
    <property type="evidence" value="ECO:0007669"/>
    <property type="project" value="UniProtKB-SubCell"/>
</dbReference>
<keyword evidence="7" id="KW-0206">Cytoskeleton</keyword>
<dbReference type="SUPFAM" id="SSF52540">
    <property type="entry name" value="P-loop containing nucleoside triphosphate hydrolases"/>
    <property type="match status" value="2"/>
</dbReference>
<dbReference type="OrthoDB" id="439792at2759"/>
<feature type="coiled-coil region" evidence="9">
    <location>
        <begin position="481"/>
        <end position="508"/>
    </location>
</feature>
<dbReference type="PANTHER" id="PTHR21442">
    <property type="entry name" value="CILIA- AND FLAGELLA-ASSOCIATED PROTEIN 206"/>
    <property type="match status" value="1"/>
</dbReference>
<evidence type="ECO:0000256" key="4">
    <source>
        <dbReference type="ARBA" id="ARBA00022490"/>
    </source>
</evidence>
<dbReference type="InterPro" id="IPR021897">
    <property type="entry name" value="FAP206"/>
</dbReference>
<evidence type="ECO:0000256" key="5">
    <source>
        <dbReference type="ARBA" id="ARBA00022794"/>
    </source>
</evidence>
<dbReference type="PANTHER" id="PTHR21442:SF0">
    <property type="entry name" value="CILIA- AND FLAGELLA-ASSOCIATED PROTEIN 206"/>
    <property type="match status" value="1"/>
</dbReference>
<proteinExistence type="inferred from homology"/>
<feature type="compositionally biased region" description="Acidic residues" evidence="10">
    <location>
        <begin position="307"/>
        <end position="317"/>
    </location>
</feature>
<protein>
    <recommendedName>
        <fullName evidence="3">Cilia- and flagella-associated protein 206</fullName>
    </recommendedName>
</protein>
<evidence type="ECO:0000256" key="9">
    <source>
        <dbReference type="SAM" id="Coils"/>
    </source>
</evidence>
<evidence type="ECO:0000256" key="6">
    <source>
        <dbReference type="ARBA" id="ARBA00023069"/>
    </source>
</evidence>